<dbReference type="Proteomes" id="UP001498398">
    <property type="component" value="Unassembled WGS sequence"/>
</dbReference>
<accession>A0ABR1JMN0</accession>
<keyword evidence="2" id="KW-1185">Reference proteome</keyword>
<evidence type="ECO:0000313" key="1">
    <source>
        <dbReference type="EMBL" id="KAK7464228.1"/>
    </source>
</evidence>
<dbReference type="EMBL" id="JBANRG010000008">
    <property type="protein sequence ID" value="KAK7464228.1"/>
    <property type="molecule type" value="Genomic_DNA"/>
</dbReference>
<reference evidence="1 2" key="1">
    <citation type="submission" date="2024-01" db="EMBL/GenBank/DDBJ databases">
        <title>A draft genome for the cacao thread blight pathogen Marasmiellus scandens.</title>
        <authorList>
            <person name="Baruah I.K."/>
            <person name="Leung J."/>
            <person name="Bukari Y."/>
            <person name="Amoako-Attah I."/>
            <person name="Meinhardt L.W."/>
            <person name="Bailey B.A."/>
            <person name="Cohen S.P."/>
        </authorList>
    </citation>
    <scope>NUCLEOTIDE SEQUENCE [LARGE SCALE GENOMIC DNA]</scope>
    <source>
        <strain evidence="1 2">GH-19</strain>
    </source>
</reference>
<proteinExistence type="predicted"/>
<sequence>MSYSPLSESPISVTLPEIVPYEQVSPTLATRASSSVPSWRTLSPAPTWETSSPTLTPKLLLKFKTITSTTFSQESGGDIVFRSSDNVLFYVHQKYLEAHAEGFPLAEHIAPTRTVEHVPLAEESSVLELLFQFVYPRMPPDLESVEFPALMSLAEAAEKYFVHHARKFCLMRIRAFIPEFPLEIIAFAADHSHDQLLYQVAPRLVFKPLSEMAYILPSSLYVPWSMYHDQCTQKLWKQAIDKFQQPSALSCTMGHSSHTNYWRGRAQEWKVKISNDVSVLSDLDEFFNRIDPMYKSSCCREFTDWQTQLKNDFTTEMKDLEYFRRLHRTKMSGRAFKAPWGVSPK</sequence>
<gene>
    <name evidence="1" type="ORF">VKT23_006394</name>
</gene>
<evidence type="ECO:0000313" key="2">
    <source>
        <dbReference type="Proteomes" id="UP001498398"/>
    </source>
</evidence>
<name>A0ABR1JMN0_9AGAR</name>
<dbReference type="Gene3D" id="3.30.710.10">
    <property type="entry name" value="Potassium Channel Kv1.1, Chain A"/>
    <property type="match status" value="1"/>
</dbReference>
<comment type="caution">
    <text evidence="1">The sequence shown here is derived from an EMBL/GenBank/DDBJ whole genome shotgun (WGS) entry which is preliminary data.</text>
</comment>
<evidence type="ECO:0008006" key="3">
    <source>
        <dbReference type="Google" id="ProtNLM"/>
    </source>
</evidence>
<organism evidence="1 2">
    <name type="scientific">Marasmiellus scandens</name>
    <dbReference type="NCBI Taxonomy" id="2682957"/>
    <lineage>
        <taxon>Eukaryota</taxon>
        <taxon>Fungi</taxon>
        <taxon>Dikarya</taxon>
        <taxon>Basidiomycota</taxon>
        <taxon>Agaricomycotina</taxon>
        <taxon>Agaricomycetes</taxon>
        <taxon>Agaricomycetidae</taxon>
        <taxon>Agaricales</taxon>
        <taxon>Marasmiineae</taxon>
        <taxon>Omphalotaceae</taxon>
        <taxon>Marasmiellus</taxon>
    </lineage>
</organism>
<dbReference type="InterPro" id="IPR011333">
    <property type="entry name" value="SKP1/BTB/POZ_sf"/>
</dbReference>
<protein>
    <recommendedName>
        <fullName evidence="3">BTB domain-containing protein</fullName>
    </recommendedName>
</protein>